<dbReference type="NCBIfam" id="TIGR03010">
    <property type="entry name" value="sulf_tusC_dsrF"/>
    <property type="match status" value="1"/>
</dbReference>
<dbReference type="Pfam" id="PF02635">
    <property type="entry name" value="DsrE"/>
    <property type="match status" value="1"/>
</dbReference>
<dbReference type="InterPro" id="IPR017462">
    <property type="entry name" value="Sulphur_relay_TusC/DsrF"/>
</dbReference>
<sequence length="117" mass="12803">MQIGFVFSTSPHGSASGREGLDALLATSAFCDTLSVFFIGDGVLQLIAGQQPQQILSRDYIASFKMLPLCDVEDIYVCRASLASRGLEHAETVLPTQVLALEQVKKRLSECDRILHF</sequence>
<dbReference type="PANTHER" id="PTHR38780:SF1">
    <property type="entry name" value="PROTEIN TUSC"/>
    <property type="match status" value="1"/>
</dbReference>
<protein>
    <recommendedName>
        <fullName evidence="4">Protein TusC homolog</fullName>
    </recommendedName>
</protein>
<dbReference type="PANTHER" id="PTHR38780">
    <property type="entry name" value="PROTEIN TUSC"/>
    <property type="match status" value="1"/>
</dbReference>
<evidence type="ECO:0000313" key="5">
    <source>
        <dbReference type="EMBL" id="OOF35384.1"/>
    </source>
</evidence>
<evidence type="ECO:0000256" key="4">
    <source>
        <dbReference type="ARBA" id="ARBA00017149"/>
    </source>
</evidence>
<evidence type="ECO:0000256" key="3">
    <source>
        <dbReference type="ARBA" id="ARBA00005996"/>
    </source>
</evidence>
<name>A0ABX3KUU5_SALCS</name>
<evidence type="ECO:0000256" key="1">
    <source>
        <dbReference type="ARBA" id="ARBA00002850"/>
    </source>
</evidence>
<dbReference type="InterPro" id="IPR003787">
    <property type="entry name" value="Sulphur_relay_DsrE/F-like"/>
</dbReference>
<dbReference type="RefSeq" id="WP_025744274.1">
    <property type="nucleotide sequence ID" value="NZ_MUFR01000002.1"/>
</dbReference>
<dbReference type="NCBIfam" id="NF001238">
    <property type="entry name" value="PRK00211.1"/>
    <property type="match status" value="1"/>
</dbReference>
<dbReference type="InterPro" id="IPR027396">
    <property type="entry name" value="DsrEFH-like"/>
</dbReference>
<dbReference type="Gene3D" id="3.40.1260.10">
    <property type="entry name" value="DsrEFH-like"/>
    <property type="match status" value="1"/>
</dbReference>
<dbReference type="SUPFAM" id="SSF75169">
    <property type="entry name" value="DsrEFH-like"/>
    <property type="match status" value="1"/>
</dbReference>
<gene>
    <name evidence="5" type="ORF">BZJ21_01335</name>
</gene>
<dbReference type="EMBL" id="MUFR01000002">
    <property type="protein sequence ID" value="OOF35384.1"/>
    <property type="molecule type" value="Genomic_DNA"/>
</dbReference>
<keyword evidence="6" id="KW-1185">Reference proteome</keyword>
<organism evidence="5 6">
    <name type="scientific">Salinivibrio costicola subsp. alcaliphilus</name>
    <dbReference type="NCBI Taxonomy" id="272773"/>
    <lineage>
        <taxon>Bacteria</taxon>
        <taxon>Pseudomonadati</taxon>
        <taxon>Pseudomonadota</taxon>
        <taxon>Gammaproteobacteria</taxon>
        <taxon>Vibrionales</taxon>
        <taxon>Vibrionaceae</taxon>
        <taxon>Salinivibrio</taxon>
    </lineage>
</organism>
<dbReference type="Proteomes" id="UP000189431">
    <property type="component" value="Unassembled WGS sequence"/>
</dbReference>
<evidence type="ECO:0000313" key="6">
    <source>
        <dbReference type="Proteomes" id="UP000189431"/>
    </source>
</evidence>
<accession>A0ABX3KUU5</accession>
<comment type="similarity">
    <text evidence="3">Belongs to the DsrF/TusC family.</text>
</comment>
<evidence type="ECO:0000256" key="2">
    <source>
        <dbReference type="ARBA" id="ARBA00004496"/>
    </source>
</evidence>
<comment type="subcellular location">
    <subcellularLocation>
        <location evidence="2">Cytoplasm</location>
    </subcellularLocation>
</comment>
<comment type="function">
    <text evidence="1">Could be part of a sulfur-relay system.</text>
</comment>
<proteinExistence type="inferred from homology"/>
<comment type="caution">
    <text evidence="5">The sequence shown here is derived from an EMBL/GenBank/DDBJ whole genome shotgun (WGS) entry which is preliminary data.</text>
</comment>
<reference evidence="6" key="1">
    <citation type="submission" date="2017-01" db="EMBL/GenBank/DDBJ databases">
        <title>Draft genome of the species Salinivibrio costicola subsp. alcaliphilus.</title>
        <authorList>
            <person name="Lopez-Hermoso C."/>
            <person name="De La Haba R."/>
            <person name="Sanchez-Porro C."/>
            <person name="Ventosa A."/>
        </authorList>
    </citation>
    <scope>NUCLEOTIDE SEQUENCE [LARGE SCALE GENOMIC DNA]</scope>
    <source>
        <strain evidence="6">CBH448</strain>
    </source>
</reference>